<dbReference type="EMBL" id="CP139418">
    <property type="protein sequence ID" value="WPS53371.1"/>
    <property type="molecule type" value="Genomic_DNA"/>
</dbReference>
<protein>
    <submittedName>
        <fullName evidence="1">Uncharacterized protein</fullName>
    </submittedName>
</protein>
<evidence type="ECO:0000313" key="2">
    <source>
        <dbReference type="Proteomes" id="UP001326636"/>
    </source>
</evidence>
<reference evidence="1 2" key="1">
    <citation type="submission" date="2023-11" db="EMBL/GenBank/DDBJ databases">
        <title>Description of Streptococcus dentalis sp. nov., Streptococcus gingivalis sp. nov., Streptococcus lingualis sp. nov. isolated from human oral cavity.</title>
        <authorList>
            <person name="Choi Y.S."/>
            <person name="Goo B.J."/>
            <person name="Bae J.W."/>
        </authorList>
    </citation>
    <scope>NUCLEOTIDE SEQUENCE [LARGE SCALE GENOMIC DNA]</scope>
    <source>
        <strain evidence="1 2">S1</strain>
    </source>
</reference>
<accession>A0ABZ0T333</accession>
<sequence length="102" mass="12749">MDKKELQKIEDDHMYKLRELERLEFDLDYYYHRFDRDTENIIESVSYACRGEYAVEIQSYIFEIEENLDNYRKLYNARIDDVLDLRSKENKNFYRKLEENKI</sequence>
<proteinExistence type="predicted"/>
<keyword evidence="2" id="KW-1185">Reference proteome</keyword>
<organism evidence="1 2">
    <name type="scientific">Streptococcus dentalis</name>
    <dbReference type="NCBI Taxonomy" id="3098075"/>
    <lineage>
        <taxon>Bacteria</taxon>
        <taxon>Bacillati</taxon>
        <taxon>Bacillota</taxon>
        <taxon>Bacilli</taxon>
        <taxon>Lactobacillales</taxon>
        <taxon>Streptococcaceae</taxon>
        <taxon>Streptococcus</taxon>
    </lineage>
</organism>
<evidence type="ECO:0000313" key="1">
    <source>
        <dbReference type="EMBL" id="WPS53371.1"/>
    </source>
</evidence>
<gene>
    <name evidence="1" type="ORF">SM121_06550</name>
</gene>
<dbReference type="RefSeq" id="WP_151378849.1">
    <property type="nucleotide sequence ID" value="NZ_CP139418.1"/>
</dbReference>
<dbReference type="Proteomes" id="UP001326636">
    <property type="component" value="Chromosome"/>
</dbReference>
<name>A0ABZ0T333_9STRE</name>